<dbReference type="AlphaFoldDB" id="A0A6N3BZ29"/>
<evidence type="ECO:0000259" key="3">
    <source>
        <dbReference type="Pfam" id="PF02581"/>
    </source>
</evidence>
<dbReference type="PANTHER" id="PTHR20857:SF15">
    <property type="entry name" value="THIAMINE-PHOSPHATE SYNTHASE"/>
    <property type="match status" value="1"/>
</dbReference>
<evidence type="ECO:0000256" key="2">
    <source>
        <dbReference type="ARBA" id="ARBA00022977"/>
    </source>
</evidence>
<dbReference type="SUPFAM" id="SSF51391">
    <property type="entry name" value="Thiamin phosphate synthase"/>
    <property type="match status" value="1"/>
</dbReference>
<dbReference type="PANTHER" id="PTHR20857">
    <property type="entry name" value="THIAMINE-PHOSPHATE PYROPHOSPHORYLASE"/>
    <property type="match status" value="1"/>
</dbReference>
<dbReference type="InterPro" id="IPR013785">
    <property type="entry name" value="Aldolase_TIM"/>
</dbReference>
<protein>
    <submittedName>
        <fullName evidence="4">Regulatory protein TenI</fullName>
    </submittedName>
</protein>
<feature type="domain" description="Thiamine phosphate synthase/TenI" evidence="3">
    <location>
        <begin position="34"/>
        <end position="170"/>
    </location>
</feature>
<dbReference type="Gene3D" id="3.20.20.70">
    <property type="entry name" value="Aldolase class I"/>
    <property type="match status" value="1"/>
</dbReference>
<organism evidence="4">
    <name type="scientific">Staphylococcus simulans</name>
    <dbReference type="NCBI Taxonomy" id="1286"/>
    <lineage>
        <taxon>Bacteria</taxon>
        <taxon>Bacillati</taxon>
        <taxon>Bacillota</taxon>
        <taxon>Bacilli</taxon>
        <taxon>Bacillales</taxon>
        <taxon>Staphylococcaceae</taxon>
        <taxon>Staphylococcus</taxon>
    </lineage>
</organism>
<dbReference type="Pfam" id="PF02581">
    <property type="entry name" value="TMP-TENI"/>
    <property type="match status" value="1"/>
</dbReference>
<accession>A0A6N3BZ29</accession>
<dbReference type="RefSeq" id="WP_002479918.1">
    <property type="nucleotide sequence ID" value="NZ_CP133249.1"/>
</dbReference>
<comment type="pathway">
    <text evidence="1">Cofactor biosynthesis; thiamine diphosphate biosynthesis.</text>
</comment>
<sequence>MWVAITPYELTKTTIAQYVEIAPVIDCLIVRTDQATQATDIQRLLDAGFPKAKITAHSNIKLFENFDLKRIHFKEMDERAFEFKNKYPDACVSMSTHHKDTIQSAKNHHLDFVLFGHLFETGSKPGLPPRTPSEISDALQVDMPTIALGGINENTLSQVSHGFSGIAAISFFLQHDIQTLRTLKEGEHYV</sequence>
<dbReference type="EMBL" id="CACRUO010000031">
    <property type="protein sequence ID" value="VYU09850.1"/>
    <property type="molecule type" value="Genomic_DNA"/>
</dbReference>
<reference evidence="4" key="1">
    <citation type="submission" date="2019-11" db="EMBL/GenBank/DDBJ databases">
        <authorList>
            <person name="Feng L."/>
        </authorList>
    </citation>
    <scope>NUCLEOTIDE SEQUENCE</scope>
    <source>
        <strain evidence="4">SsimulansLFYP27</strain>
    </source>
</reference>
<dbReference type="InterPro" id="IPR022998">
    <property type="entry name" value="ThiamineP_synth_TenI"/>
</dbReference>
<name>A0A6N3BZ29_STASI</name>
<proteinExistence type="predicted"/>
<keyword evidence="2" id="KW-0784">Thiamine biosynthesis</keyword>
<dbReference type="GO" id="GO:0004789">
    <property type="term" value="F:thiamine-phosphate diphosphorylase activity"/>
    <property type="evidence" value="ECO:0007669"/>
    <property type="project" value="TreeGrafter"/>
</dbReference>
<dbReference type="InterPro" id="IPR036206">
    <property type="entry name" value="ThiamineP_synth_sf"/>
</dbReference>
<dbReference type="GO" id="GO:0009228">
    <property type="term" value="P:thiamine biosynthetic process"/>
    <property type="evidence" value="ECO:0007669"/>
    <property type="project" value="UniProtKB-KW"/>
</dbReference>
<dbReference type="GO" id="GO:0005737">
    <property type="term" value="C:cytoplasm"/>
    <property type="evidence" value="ECO:0007669"/>
    <property type="project" value="TreeGrafter"/>
</dbReference>
<gene>
    <name evidence="4" type="primary">tenI</name>
    <name evidence="4" type="ORF">SSLFYP27_01416</name>
</gene>
<evidence type="ECO:0000313" key="4">
    <source>
        <dbReference type="EMBL" id="VYU09850.1"/>
    </source>
</evidence>
<dbReference type="CDD" id="cd00564">
    <property type="entry name" value="TMP_TenI"/>
    <property type="match status" value="1"/>
</dbReference>
<evidence type="ECO:0000256" key="1">
    <source>
        <dbReference type="ARBA" id="ARBA00004948"/>
    </source>
</evidence>